<organism evidence="6 7">
    <name type="scientific">Cynoglossus semilaevis</name>
    <name type="common">Tongue sole</name>
    <dbReference type="NCBI Taxonomy" id="244447"/>
    <lineage>
        <taxon>Eukaryota</taxon>
        <taxon>Metazoa</taxon>
        <taxon>Chordata</taxon>
        <taxon>Craniata</taxon>
        <taxon>Vertebrata</taxon>
        <taxon>Euteleostomi</taxon>
        <taxon>Actinopterygii</taxon>
        <taxon>Neopterygii</taxon>
        <taxon>Teleostei</taxon>
        <taxon>Neoteleostei</taxon>
        <taxon>Acanthomorphata</taxon>
        <taxon>Carangaria</taxon>
        <taxon>Pleuronectiformes</taxon>
        <taxon>Pleuronectoidei</taxon>
        <taxon>Cynoglossidae</taxon>
        <taxon>Cynoglossinae</taxon>
        <taxon>Cynoglossus</taxon>
    </lineage>
</organism>
<reference evidence="6 7" key="1">
    <citation type="journal article" date="2014" name="Nat. Genet.">
        <title>Whole-genome sequence of a flatfish provides insights into ZW sex chromosome evolution and adaptation to a benthic lifestyle.</title>
        <authorList>
            <person name="Chen S."/>
            <person name="Zhang G."/>
            <person name="Shao C."/>
            <person name="Huang Q."/>
            <person name="Liu G."/>
            <person name="Zhang P."/>
            <person name="Song W."/>
            <person name="An N."/>
            <person name="Chalopin D."/>
            <person name="Volff J.N."/>
            <person name="Hong Y."/>
            <person name="Li Q."/>
            <person name="Sha Z."/>
            <person name="Zhou H."/>
            <person name="Xie M."/>
            <person name="Yu Q."/>
            <person name="Liu Y."/>
            <person name="Xiang H."/>
            <person name="Wang N."/>
            <person name="Wu K."/>
            <person name="Yang C."/>
            <person name="Zhou Q."/>
            <person name="Liao X."/>
            <person name="Yang L."/>
            <person name="Hu Q."/>
            <person name="Zhang J."/>
            <person name="Meng L."/>
            <person name="Jin L."/>
            <person name="Tian Y."/>
            <person name="Lian J."/>
            <person name="Yang J."/>
            <person name="Miao G."/>
            <person name="Liu S."/>
            <person name="Liang Z."/>
            <person name="Yan F."/>
            <person name="Li Y."/>
            <person name="Sun B."/>
            <person name="Zhang H."/>
            <person name="Zhang J."/>
            <person name="Zhu Y."/>
            <person name="Du M."/>
            <person name="Zhao Y."/>
            <person name="Schartl M."/>
            <person name="Tang Q."/>
            <person name="Wang J."/>
        </authorList>
    </citation>
    <scope>NUCLEOTIDE SEQUENCE</scope>
</reference>
<evidence type="ECO:0000256" key="1">
    <source>
        <dbReference type="ARBA" id="ARBA00004496"/>
    </source>
</evidence>
<dbReference type="GeneTree" id="ENSGT00950000183054"/>
<evidence type="ECO:0000256" key="4">
    <source>
        <dbReference type="ARBA" id="ARBA00038161"/>
    </source>
</evidence>
<sequence>MEPETDPETDDCFVFSSDSNCFLEPSVLDSNDQNRSESLESLQSGDWELSENAENVSDCESITGSPPAPDQDLADCELYSGQKSQMHSSSSSSPLCCTAAMTLTLTLDTGEPELGASNWQKLGSGNRSPESSEEGGSGEAPPASVLFEISEAAEQAEKRNSGSDTDLCRPGRPRERHARLCHRESPSERRLKETKAKCKEIARLLTDAPDPQSKAALLFKKRCQRVKKYTLVSYGTGDKVDSEDQIQEETEEVSSARYNFLATSDSESEEEYSVHHQQQSLSLTWGSVGEMEVLPETRGKGIFMFAQRRKRLDDIASEQEKMRSEGVPVIGYTCTRAQNMYHSSANQLNHVGAGHRQQNYRDDIGLTPMSPKPFVPNRTAKPFQGIQRAQTSPVISAVSPAIRRNEPRFKAPAPPVPSPHVWSPTGDIIASRDERICVPAIKAGILPESRRRPAKQSSARVSGSHPQGQGDRKSYIESEEDCFSLGAEACNFMQPRTVKLKNPPPVAPKPTIDPSSVPCSGGAHSQQQDRGQSQQPSAALHTSPKFQASNRGVNEPGDGSTMTGKGAELFAKRQSRMEKFVVDEETVQANQRRSPSPTFSLPNSWRYSSIVRAPPPLSYNPLLSPFYHPSAAKQSPPTITKIAPKTKEKPKAPQKHLNTLDIVKHQPHHLDSSLFTCDAVPEVKTPSPKPVLKFEATKTLKQKTTSSHSPYYTPGPVAQVRAEAPAKSPVPVTLAFSPASLIARGARQMAPRPRFSAKKPVVAAKQWSYSRSLPRRMNSMTWSTVSSVGAQASFVPTRRRTSVQEHVSKPLSPWEAASRSPIGSVEEAFVFQSLPSSVISHVKAAEKLKSLPEPPDEWRRRVSLDPAAVGTSPYCALPAFQAPSLSRTFAPETPPAFYGPPFKPAQPLRPPSRAGSLGYMGPGPGLTQYCHIYRS</sequence>
<dbReference type="InterPro" id="IPR051976">
    <property type="entry name" value="Synaptopodin_domain"/>
</dbReference>
<evidence type="ECO:0000313" key="6">
    <source>
        <dbReference type="Ensembl" id="ENSCSEP00000006800.1"/>
    </source>
</evidence>
<keyword evidence="7" id="KW-1185">Reference proteome</keyword>
<dbReference type="GO" id="GO:0003779">
    <property type="term" value="F:actin binding"/>
    <property type="evidence" value="ECO:0007669"/>
    <property type="project" value="TreeGrafter"/>
</dbReference>
<feature type="region of interest" description="Disordered" evidence="5">
    <location>
        <begin position="25"/>
        <end position="74"/>
    </location>
</feature>
<dbReference type="AlphaFoldDB" id="A0A3P8V315"/>
<evidence type="ECO:0000256" key="3">
    <source>
        <dbReference type="ARBA" id="ARBA00022553"/>
    </source>
</evidence>
<dbReference type="Ensembl" id="ENSCSET00000006874.1">
    <property type="protein sequence ID" value="ENSCSEP00000006800.1"/>
    <property type="gene ID" value="ENSCSEG00000004392.1"/>
</dbReference>
<protein>
    <submittedName>
        <fullName evidence="6">Synaptopodin-2-like</fullName>
    </submittedName>
</protein>
<keyword evidence="3" id="KW-0597">Phosphoprotein</keyword>
<reference evidence="6" key="3">
    <citation type="submission" date="2025-09" db="UniProtKB">
        <authorList>
            <consortium name="Ensembl"/>
        </authorList>
    </citation>
    <scope>IDENTIFICATION</scope>
</reference>
<dbReference type="PANTHER" id="PTHR24217">
    <property type="entry name" value="PUTATIVE-RELATED"/>
    <property type="match status" value="1"/>
</dbReference>
<dbReference type="Proteomes" id="UP000265120">
    <property type="component" value="Chromosome 9"/>
</dbReference>
<accession>A0A3P8V315</accession>
<dbReference type="PANTHER" id="PTHR24217:SF9">
    <property type="entry name" value="SYNAPTOPODIN-2"/>
    <property type="match status" value="1"/>
</dbReference>
<name>A0A3P8V315_CYNSE</name>
<feature type="compositionally biased region" description="Polar residues" evidence="5">
    <location>
        <begin position="455"/>
        <end position="467"/>
    </location>
</feature>
<feature type="compositionally biased region" description="Low complexity" evidence="5">
    <location>
        <begin position="525"/>
        <end position="537"/>
    </location>
</feature>
<feature type="compositionally biased region" description="Polar residues" evidence="5">
    <location>
        <begin position="117"/>
        <end position="127"/>
    </location>
</feature>
<dbReference type="InParanoid" id="A0A3P8V315"/>
<dbReference type="GO" id="GO:0032233">
    <property type="term" value="P:positive regulation of actin filament bundle assembly"/>
    <property type="evidence" value="ECO:0007669"/>
    <property type="project" value="TreeGrafter"/>
</dbReference>
<reference evidence="6" key="2">
    <citation type="submission" date="2025-08" db="UniProtKB">
        <authorList>
            <consortium name="Ensembl"/>
        </authorList>
    </citation>
    <scope>IDENTIFICATION</scope>
</reference>
<dbReference type="GO" id="GO:0015629">
    <property type="term" value="C:actin cytoskeleton"/>
    <property type="evidence" value="ECO:0007669"/>
    <property type="project" value="TreeGrafter"/>
</dbReference>
<proteinExistence type="inferred from homology"/>
<feature type="compositionally biased region" description="Basic and acidic residues" evidence="5">
    <location>
        <begin position="155"/>
        <end position="173"/>
    </location>
</feature>
<comment type="subcellular location">
    <subcellularLocation>
        <location evidence="1">Cytoplasm</location>
    </subcellularLocation>
</comment>
<evidence type="ECO:0000313" key="7">
    <source>
        <dbReference type="Proteomes" id="UP000265120"/>
    </source>
</evidence>
<dbReference type="STRING" id="244447.ENSCSEP00000006800"/>
<feature type="region of interest" description="Disordered" evidence="5">
    <location>
        <begin position="496"/>
        <end position="564"/>
    </location>
</feature>
<dbReference type="GO" id="GO:0030018">
    <property type="term" value="C:Z disc"/>
    <property type="evidence" value="ECO:0007669"/>
    <property type="project" value="TreeGrafter"/>
</dbReference>
<dbReference type="GO" id="GO:0005634">
    <property type="term" value="C:nucleus"/>
    <property type="evidence" value="ECO:0007669"/>
    <property type="project" value="TreeGrafter"/>
</dbReference>
<evidence type="ECO:0000256" key="2">
    <source>
        <dbReference type="ARBA" id="ARBA00022490"/>
    </source>
</evidence>
<feature type="compositionally biased region" description="Basic and acidic residues" evidence="5">
    <location>
        <begin position="181"/>
        <end position="194"/>
    </location>
</feature>
<feature type="region of interest" description="Disordered" evidence="5">
    <location>
        <begin position="447"/>
        <end position="476"/>
    </location>
</feature>
<feature type="region of interest" description="Disordered" evidence="5">
    <location>
        <begin position="110"/>
        <end position="194"/>
    </location>
</feature>
<comment type="similarity">
    <text evidence="4">Belongs to the synaptopodin family.</text>
</comment>
<feature type="compositionally biased region" description="Polar residues" evidence="5">
    <location>
        <begin position="52"/>
        <end position="64"/>
    </location>
</feature>
<evidence type="ECO:0000256" key="5">
    <source>
        <dbReference type="SAM" id="MobiDB-lite"/>
    </source>
</evidence>
<keyword evidence="2" id="KW-0963">Cytoplasm</keyword>